<evidence type="ECO:0000256" key="1">
    <source>
        <dbReference type="ARBA" id="ARBA00008403"/>
    </source>
</evidence>
<feature type="compositionally biased region" description="Basic and acidic residues" evidence="3">
    <location>
        <begin position="145"/>
        <end position="169"/>
    </location>
</feature>
<organism evidence="4 5">
    <name type="scientific">Malus baccata</name>
    <name type="common">Siberian crab apple</name>
    <name type="synonym">Pyrus baccata</name>
    <dbReference type="NCBI Taxonomy" id="106549"/>
    <lineage>
        <taxon>Eukaryota</taxon>
        <taxon>Viridiplantae</taxon>
        <taxon>Streptophyta</taxon>
        <taxon>Embryophyta</taxon>
        <taxon>Tracheophyta</taxon>
        <taxon>Spermatophyta</taxon>
        <taxon>Magnoliopsida</taxon>
        <taxon>eudicotyledons</taxon>
        <taxon>Gunneridae</taxon>
        <taxon>Pentapetalae</taxon>
        <taxon>rosids</taxon>
        <taxon>fabids</taxon>
        <taxon>Rosales</taxon>
        <taxon>Rosaceae</taxon>
        <taxon>Amygdaloideae</taxon>
        <taxon>Maleae</taxon>
        <taxon>Malus</taxon>
    </lineage>
</organism>
<dbReference type="GO" id="GO:0009737">
    <property type="term" value="P:response to abscisic acid"/>
    <property type="evidence" value="ECO:0007669"/>
    <property type="project" value="TreeGrafter"/>
</dbReference>
<dbReference type="GO" id="GO:0016020">
    <property type="term" value="C:membrane"/>
    <property type="evidence" value="ECO:0007669"/>
    <property type="project" value="TreeGrafter"/>
</dbReference>
<feature type="compositionally biased region" description="Basic and acidic residues" evidence="3">
    <location>
        <begin position="28"/>
        <end position="64"/>
    </location>
</feature>
<gene>
    <name evidence="4" type="ORF">C1H46_027883</name>
</gene>
<feature type="compositionally biased region" description="Basic and acidic residues" evidence="3">
    <location>
        <begin position="254"/>
        <end position="294"/>
    </location>
</feature>
<dbReference type="Pfam" id="PF00257">
    <property type="entry name" value="Dehydrin"/>
    <property type="match status" value="2"/>
</dbReference>
<feature type="compositionally biased region" description="Basic residues" evidence="3">
    <location>
        <begin position="108"/>
        <end position="119"/>
    </location>
</feature>
<evidence type="ECO:0000313" key="4">
    <source>
        <dbReference type="EMBL" id="TQD86551.1"/>
    </source>
</evidence>
<dbReference type="PROSITE" id="PS00823">
    <property type="entry name" value="DEHYDRIN_2"/>
    <property type="match status" value="1"/>
</dbReference>
<comment type="caution">
    <text evidence="4">The sequence shown here is derived from an EMBL/GenBank/DDBJ whole genome shotgun (WGS) entry which is preliminary data.</text>
</comment>
<dbReference type="GO" id="GO:0005829">
    <property type="term" value="C:cytosol"/>
    <property type="evidence" value="ECO:0007669"/>
    <property type="project" value="TreeGrafter"/>
</dbReference>
<feature type="compositionally biased region" description="Basic and acidic residues" evidence="3">
    <location>
        <begin position="192"/>
        <end position="204"/>
    </location>
</feature>
<dbReference type="InterPro" id="IPR030513">
    <property type="entry name" value="Dehydrin_CS"/>
</dbReference>
<dbReference type="STRING" id="106549.A0A540LJA2"/>
<keyword evidence="5" id="KW-1185">Reference proteome</keyword>
<evidence type="ECO:0000313" key="5">
    <source>
        <dbReference type="Proteomes" id="UP000315295"/>
    </source>
</evidence>
<dbReference type="InterPro" id="IPR000167">
    <property type="entry name" value="Dehydrin"/>
</dbReference>
<feature type="compositionally biased region" description="Basic and acidic residues" evidence="3">
    <location>
        <begin position="1"/>
        <end position="19"/>
    </location>
</feature>
<feature type="region of interest" description="Disordered" evidence="3">
    <location>
        <begin position="1"/>
        <end position="71"/>
    </location>
</feature>
<feature type="region of interest" description="Disordered" evidence="3">
    <location>
        <begin position="84"/>
        <end position="204"/>
    </location>
</feature>
<sequence length="294" mass="33917">MAKEYNKSQEHEYERKTGDYEEGSGAGETKDRGLFDFLGKKAEEKPTSYQHEEKPASYQHEEKPASYQEEEVIVTEFDEKAKISDHHEALAPDQYTSSYSKVEEGKEKKHANLLQKLHRSNSSSSSSSDEEEDEEKKKQRKEKKGLKDKIKEKISGDDHKEEGYHKEEDTAVPVEKVYEEEHHHQAPAPVVHHHEEPTDYPTEEKKGFLEKIKEKLPGHKKTEEVPVAAASYEQQSHDHHATEPPVVASYEAGEEPKEKKGIMEKIKEKLPGYHSKTEEDHKDIKEKEKDTPSY</sequence>
<dbReference type="GO" id="GO:0009414">
    <property type="term" value="P:response to water deprivation"/>
    <property type="evidence" value="ECO:0007669"/>
    <property type="project" value="UniProtKB-ARBA"/>
</dbReference>
<accession>A0A540LJA2</accession>
<protein>
    <recommendedName>
        <fullName evidence="6">Dehydrin</fullName>
    </recommendedName>
</protein>
<dbReference type="PANTHER" id="PTHR33346:SF2">
    <property type="entry name" value="DEHYDRIN ERD14"/>
    <property type="match status" value="1"/>
</dbReference>
<evidence type="ECO:0008006" key="6">
    <source>
        <dbReference type="Google" id="ProtNLM"/>
    </source>
</evidence>
<name>A0A540LJA2_MALBA</name>
<dbReference type="AlphaFoldDB" id="A0A540LJA2"/>
<dbReference type="EMBL" id="VIEB01000562">
    <property type="protein sequence ID" value="TQD86551.1"/>
    <property type="molecule type" value="Genomic_DNA"/>
</dbReference>
<feature type="region of interest" description="Disordered" evidence="3">
    <location>
        <begin position="228"/>
        <end position="294"/>
    </location>
</feature>
<reference evidence="4 5" key="1">
    <citation type="journal article" date="2019" name="G3 (Bethesda)">
        <title>Sequencing of a Wild Apple (Malus baccata) Genome Unravels the Differences Between Cultivated and Wild Apple Species Regarding Disease Resistance and Cold Tolerance.</title>
        <authorList>
            <person name="Chen X."/>
        </authorList>
    </citation>
    <scope>NUCLEOTIDE SEQUENCE [LARGE SCALE GENOMIC DNA]</scope>
    <source>
        <strain evidence="5">cv. Shandingzi</strain>
        <tissue evidence="4">Leaves</tissue>
    </source>
</reference>
<comment type="similarity">
    <text evidence="1 2">Belongs to the plant dehydrin family.</text>
</comment>
<dbReference type="PANTHER" id="PTHR33346">
    <property type="entry name" value="DEHYDRIN XERO 2-RELATED"/>
    <property type="match status" value="1"/>
</dbReference>
<proteinExistence type="inferred from homology"/>
<evidence type="ECO:0000256" key="3">
    <source>
        <dbReference type="SAM" id="MobiDB-lite"/>
    </source>
</evidence>
<dbReference type="GO" id="GO:0009631">
    <property type="term" value="P:cold acclimation"/>
    <property type="evidence" value="ECO:0007669"/>
    <property type="project" value="TreeGrafter"/>
</dbReference>
<dbReference type="Proteomes" id="UP000315295">
    <property type="component" value="Unassembled WGS sequence"/>
</dbReference>
<evidence type="ECO:0000256" key="2">
    <source>
        <dbReference type="RuleBase" id="RU003995"/>
    </source>
</evidence>